<feature type="transmembrane region" description="Helical" evidence="1">
    <location>
        <begin position="26"/>
        <end position="52"/>
    </location>
</feature>
<organism evidence="2 3">
    <name type="scientific">Candidatus Azambacteria bacterium RIFCSPLOWO2_01_FULL_46_25</name>
    <dbReference type="NCBI Taxonomy" id="1797298"/>
    <lineage>
        <taxon>Bacteria</taxon>
        <taxon>Candidatus Azamiibacteriota</taxon>
    </lineage>
</organism>
<evidence type="ECO:0000256" key="1">
    <source>
        <dbReference type="SAM" id="Phobius"/>
    </source>
</evidence>
<evidence type="ECO:0000313" key="3">
    <source>
        <dbReference type="Proteomes" id="UP000176650"/>
    </source>
</evidence>
<evidence type="ECO:0000313" key="2">
    <source>
        <dbReference type="EMBL" id="OGD33963.1"/>
    </source>
</evidence>
<sequence>MAHQGISSGFQQRLREKKLRKKRRKILAYGFLFMLVVFSLSYFFLASGYFAVSDIRVEGADMASADDIKSAVESFFPQKYFFMLPARNVFLFPLHEAENKLQDMFPGVAQARITREFKPFRFAQGSQKSRLYVLITERPPAAVACDASSRCFVADNAGVLFASTPAVSGASVTVILESDLSGVVVPLKKYPSEFMDFIVRVKTAASDAAGITFDSFARMDEYGDVVAQSTGDFRVFFTMSQQADKQVQILKSILTKMVQGDIVKLDYVDLRVENRAYYKLKE</sequence>
<keyword evidence="1" id="KW-1133">Transmembrane helix</keyword>
<evidence type="ECO:0008006" key="4">
    <source>
        <dbReference type="Google" id="ProtNLM"/>
    </source>
</evidence>
<comment type="caution">
    <text evidence="2">The sequence shown here is derived from an EMBL/GenBank/DDBJ whole genome shotgun (WGS) entry which is preliminary data.</text>
</comment>
<dbReference type="EMBL" id="MEYS01000002">
    <property type="protein sequence ID" value="OGD33963.1"/>
    <property type="molecule type" value="Genomic_DNA"/>
</dbReference>
<dbReference type="STRING" id="1797298.A2988_00535"/>
<protein>
    <recommendedName>
        <fullName evidence="4">POTRA domain-containing protein</fullName>
    </recommendedName>
</protein>
<keyword evidence="1" id="KW-0472">Membrane</keyword>
<dbReference type="AlphaFoldDB" id="A0A1F5BTN3"/>
<name>A0A1F5BTN3_9BACT</name>
<dbReference type="Proteomes" id="UP000176650">
    <property type="component" value="Unassembled WGS sequence"/>
</dbReference>
<reference evidence="2 3" key="1">
    <citation type="journal article" date="2016" name="Nat. Commun.">
        <title>Thousands of microbial genomes shed light on interconnected biogeochemical processes in an aquifer system.</title>
        <authorList>
            <person name="Anantharaman K."/>
            <person name="Brown C.T."/>
            <person name="Hug L.A."/>
            <person name="Sharon I."/>
            <person name="Castelle C.J."/>
            <person name="Probst A.J."/>
            <person name="Thomas B.C."/>
            <person name="Singh A."/>
            <person name="Wilkins M.J."/>
            <person name="Karaoz U."/>
            <person name="Brodie E.L."/>
            <person name="Williams K.H."/>
            <person name="Hubbard S.S."/>
            <person name="Banfield J.F."/>
        </authorList>
    </citation>
    <scope>NUCLEOTIDE SEQUENCE [LARGE SCALE GENOMIC DNA]</scope>
</reference>
<keyword evidence="1" id="KW-0812">Transmembrane</keyword>
<accession>A0A1F5BTN3</accession>
<proteinExistence type="predicted"/>
<gene>
    <name evidence="2" type="ORF">A2988_00535</name>
</gene>